<dbReference type="WBParaSite" id="GPUH_0001262901-mRNA-1">
    <property type="protein sequence ID" value="GPUH_0001262901-mRNA-1"/>
    <property type="gene ID" value="GPUH_0001262901"/>
</dbReference>
<evidence type="ECO:0000313" key="2">
    <source>
        <dbReference type="Proteomes" id="UP000271098"/>
    </source>
</evidence>
<keyword evidence="2" id="KW-1185">Reference proteome</keyword>
<accession>A0A183DV74</accession>
<protein>
    <submittedName>
        <fullName evidence="3">GRIN_C domain-containing protein</fullName>
    </submittedName>
</protein>
<gene>
    <name evidence="1" type="ORF">GPUH_LOCUS12615</name>
</gene>
<dbReference type="EMBL" id="UYRT01079458">
    <property type="protein sequence ID" value="VDN20760.1"/>
    <property type="molecule type" value="Genomic_DNA"/>
</dbReference>
<evidence type="ECO:0000313" key="3">
    <source>
        <dbReference type="WBParaSite" id="GPUH_0001262901-mRNA-1"/>
    </source>
</evidence>
<name>A0A183DV74_9BILA</name>
<reference evidence="3" key="1">
    <citation type="submission" date="2016-06" db="UniProtKB">
        <authorList>
            <consortium name="WormBaseParasite"/>
        </authorList>
    </citation>
    <scope>IDENTIFICATION</scope>
</reference>
<proteinExistence type="predicted"/>
<reference evidence="1 2" key="2">
    <citation type="submission" date="2018-11" db="EMBL/GenBank/DDBJ databases">
        <authorList>
            <consortium name="Pathogen Informatics"/>
        </authorList>
    </citation>
    <scope>NUCLEOTIDE SEQUENCE [LARGE SCALE GENOMIC DNA]</scope>
</reference>
<evidence type="ECO:0000313" key="1">
    <source>
        <dbReference type="EMBL" id="VDN20760.1"/>
    </source>
</evidence>
<dbReference type="Proteomes" id="UP000271098">
    <property type="component" value="Unassembled WGS sequence"/>
</dbReference>
<organism evidence="3">
    <name type="scientific">Gongylonema pulchrum</name>
    <dbReference type="NCBI Taxonomy" id="637853"/>
    <lineage>
        <taxon>Eukaryota</taxon>
        <taxon>Metazoa</taxon>
        <taxon>Ecdysozoa</taxon>
        <taxon>Nematoda</taxon>
        <taxon>Chromadorea</taxon>
        <taxon>Rhabditida</taxon>
        <taxon>Spirurina</taxon>
        <taxon>Spiruromorpha</taxon>
        <taxon>Spiruroidea</taxon>
        <taxon>Gongylonematidae</taxon>
        <taxon>Gongylonema</taxon>
    </lineage>
</organism>
<sequence length="453" mass="49439">MDAERLVATEVQSTFSAPKNFFVSLRAVPSRQVSELSKSPSLPTLTCGEDAAITINPSVPGISRRFTVSASSLNDENPRDIARIRSRFKVERVGSLTQKAKKTKSHDCMTVTRSLSESSANVVQEPGFLSEAVLVVKEDKHVVNAPSAQESVVPKGVLDISKDMGSVGVEKDGQKFRFRDAAVRIQDHREKLQISQASQNHRIRQDNSVAEDAGKIVDSVAVLGNTGDDFDSCPNYGESGAFTDPTTCLLPYNHSSSVGVRSHTEVADSLMKEFDLKRDESCAVGEGASSNIWTKGQIAFTGLSVRTEEEGATELEIISEANSATLNREQQRQEVVVEDVAREVVRDIINYVAYEVEKSSNTCSCKMVLLGTSVASVTCSPVCSTTSSLPRSSSNIALSSSEVLETDEEAVHSVVRSLVRDVLLREKEALRRSLRKKRERMVLLPRVNRQSTG</sequence>
<dbReference type="AlphaFoldDB" id="A0A183DV74"/>